<sequence length="107" mass="11036">MASETIQVDATRDASPAPDHRFPVVSISLGRGGGPLGHHALAAALTRAGFIAVVPTYVGNPSGYPRVLSRVRILIDRPRQAEAALSAALANPRLSASEDANRIGTAG</sequence>
<dbReference type="EMBL" id="CADIKG010000005">
    <property type="protein sequence ID" value="CAB3756411.1"/>
    <property type="molecule type" value="Genomic_DNA"/>
</dbReference>
<dbReference type="AlphaFoldDB" id="A0A6J5DSW1"/>
<dbReference type="InterPro" id="IPR029058">
    <property type="entry name" value="AB_hydrolase_fold"/>
</dbReference>
<gene>
    <name evidence="2" type="ORF">LMG29660_02847</name>
</gene>
<evidence type="ECO:0000313" key="2">
    <source>
        <dbReference type="EMBL" id="CAB3756411.1"/>
    </source>
</evidence>
<evidence type="ECO:0000313" key="3">
    <source>
        <dbReference type="Proteomes" id="UP000494135"/>
    </source>
</evidence>
<dbReference type="Proteomes" id="UP000494135">
    <property type="component" value="Unassembled WGS sequence"/>
</dbReference>
<proteinExistence type="predicted"/>
<name>A0A6J5DSW1_9BURK</name>
<protein>
    <submittedName>
        <fullName evidence="2">Uncharacterized protein</fullName>
    </submittedName>
</protein>
<organism evidence="2 3">
    <name type="scientific">Burkholderia puraquae</name>
    <dbReference type="NCBI Taxonomy" id="1904757"/>
    <lineage>
        <taxon>Bacteria</taxon>
        <taxon>Pseudomonadati</taxon>
        <taxon>Pseudomonadota</taxon>
        <taxon>Betaproteobacteria</taxon>
        <taxon>Burkholderiales</taxon>
        <taxon>Burkholderiaceae</taxon>
        <taxon>Burkholderia</taxon>
        <taxon>Burkholderia cepacia complex</taxon>
    </lineage>
</organism>
<dbReference type="SUPFAM" id="SSF53474">
    <property type="entry name" value="alpha/beta-Hydrolases"/>
    <property type="match status" value="1"/>
</dbReference>
<feature type="region of interest" description="Disordered" evidence="1">
    <location>
        <begin position="1"/>
        <end position="20"/>
    </location>
</feature>
<dbReference type="Gene3D" id="3.40.50.1820">
    <property type="entry name" value="alpha/beta hydrolase"/>
    <property type="match status" value="1"/>
</dbReference>
<accession>A0A6J5DSW1</accession>
<reference evidence="2 3" key="1">
    <citation type="submission" date="2020-04" db="EMBL/GenBank/DDBJ databases">
        <authorList>
            <person name="De Canck E."/>
        </authorList>
    </citation>
    <scope>NUCLEOTIDE SEQUENCE [LARGE SCALE GENOMIC DNA]</scope>
    <source>
        <strain evidence="2 3">LMG 29660</strain>
    </source>
</reference>
<dbReference type="RefSeq" id="WP_244289344.1">
    <property type="nucleotide sequence ID" value="NZ_CADIKG010000005.1"/>
</dbReference>
<evidence type="ECO:0000256" key="1">
    <source>
        <dbReference type="SAM" id="MobiDB-lite"/>
    </source>
</evidence>